<dbReference type="AlphaFoldDB" id="A0A875S259"/>
<organism evidence="1 2">
    <name type="scientific">Eeniella nana</name>
    <name type="common">Yeast</name>
    <name type="synonym">Brettanomyces nanus</name>
    <dbReference type="NCBI Taxonomy" id="13502"/>
    <lineage>
        <taxon>Eukaryota</taxon>
        <taxon>Fungi</taxon>
        <taxon>Dikarya</taxon>
        <taxon>Ascomycota</taxon>
        <taxon>Saccharomycotina</taxon>
        <taxon>Pichiomycetes</taxon>
        <taxon>Pichiales</taxon>
        <taxon>Pichiaceae</taxon>
        <taxon>Brettanomyces</taxon>
    </lineage>
</organism>
<dbReference type="GeneID" id="62195779"/>
<keyword evidence="2" id="KW-1185">Reference proteome</keyword>
<evidence type="ECO:0000313" key="1">
    <source>
        <dbReference type="EMBL" id="QPG75038.1"/>
    </source>
</evidence>
<dbReference type="Proteomes" id="UP000662931">
    <property type="component" value="Chromosome 2"/>
</dbReference>
<dbReference type="KEGG" id="bnn:FOA43_002378"/>
<accession>A0A875S259</accession>
<protein>
    <submittedName>
        <fullName evidence="1">Uncharacterized protein</fullName>
    </submittedName>
</protein>
<sequence>MSKYFTIVYIIHYMASTMRYDLAYTASTLAKLNKNTTDTHQRIALKAMIYYAIKPDVAIKYQHHNKDQFEKKNILLLNQSKENNLSNSPEPD</sequence>
<reference evidence="1" key="1">
    <citation type="submission" date="2020-10" db="EMBL/GenBank/DDBJ databases">
        <authorList>
            <person name="Roach M.J.R."/>
        </authorList>
    </citation>
    <scope>NUCLEOTIDE SEQUENCE</scope>
    <source>
        <strain evidence="1">CBS 1945</strain>
    </source>
</reference>
<gene>
    <name evidence="1" type="ORF">FOA43_002378</name>
</gene>
<name>A0A875S259_EENNA</name>
<proteinExistence type="predicted"/>
<evidence type="ECO:0000313" key="2">
    <source>
        <dbReference type="Proteomes" id="UP000662931"/>
    </source>
</evidence>
<dbReference type="RefSeq" id="XP_038778603.1">
    <property type="nucleotide sequence ID" value="XM_038922675.1"/>
</dbReference>
<dbReference type="EMBL" id="CP064813">
    <property type="protein sequence ID" value="QPG75038.1"/>
    <property type="molecule type" value="Genomic_DNA"/>
</dbReference>